<name>A0ACB9A390_9ASTR</name>
<dbReference type="Proteomes" id="UP001056120">
    <property type="component" value="Linkage Group LG25"/>
</dbReference>
<keyword evidence="2" id="KW-1185">Reference proteome</keyword>
<dbReference type="EMBL" id="CM042042">
    <property type="protein sequence ID" value="KAI3704288.1"/>
    <property type="molecule type" value="Genomic_DNA"/>
</dbReference>
<organism evidence="1 2">
    <name type="scientific">Smallanthus sonchifolius</name>
    <dbReference type="NCBI Taxonomy" id="185202"/>
    <lineage>
        <taxon>Eukaryota</taxon>
        <taxon>Viridiplantae</taxon>
        <taxon>Streptophyta</taxon>
        <taxon>Embryophyta</taxon>
        <taxon>Tracheophyta</taxon>
        <taxon>Spermatophyta</taxon>
        <taxon>Magnoliopsida</taxon>
        <taxon>eudicotyledons</taxon>
        <taxon>Gunneridae</taxon>
        <taxon>Pentapetalae</taxon>
        <taxon>asterids</taxon>
        <taxon>campanulids</taxon>
        <taxon>Asterales</taxon>
        <taxon>Asteraceae</taxon>
        <taxon>Asteroideae</taxon>
        <taxon>Heliantheae alliance</taxon>
        <taxon>Millerieae</taxon>
        <taxon>Smallanthus</taxon>
    </lineage>
</organism>
<protein>
    <submittedName>
        <fullName evidence="1">Uncharacterized protein</fullName>
    </submittedName>
</protein>
<proteinExistence type="predicted"/>
<sequence length="427" mass="45831">MKKQDLMKLQVHSRPLFHLHNSHLINSMQTCVNIQCACQGCNHKIKKLLDKIDGVHKTSIDLEQGKVTVYGNADPATLIKKLNKSGKHAELWGPQNNQLKNHKGDSEKDEQKGQRQMQATINKGFKDIKLSNKDQKSVKFNLPVGGGGGGGFDGQDDFDEEFDNEDGDGFEYKKPNKMMTGPGVGGHGPNGPIGMMNGKKGPSSGFELTTELGKGGNNDAKKGNGGKKGGSGGDSDSKSGKKSKEGGGRFGGIFGGKIGRAFFGGGKKKHGKSKPKDGEKGGDGGGDGQKKGGSCDEKEGKHHDEGKFSSSDKQSEFLEFSKPQNGGGGRNMGPNGGKSGQNIGPMGGNPKMAQMGNYPQGQMPSEQGLPMAYQGEGVDHGNSYNQRYQQQYQQQQYTQAMMMNQHKANMYPQMMYGPAAYGRTCER</sequence>
<evidence type="ECO:0000313" key="2">
    <source>
        <dbReference type="Proteomes" id="UP001056120"/>
    </source>
</evidence>
<reference evidence="2" key="1">
    <citation type="journal article" date="2022" name="Mol. Ecol. Resour.">
        <title>The genomes of chicory, endive, great burdock and yacon provide insights into Asteraceae palaeo-polyploidization history and plant inulin production.</title>
        <authorList>
            <person name="Fan W."/>
            <person name="Wang S."/>
            <person name="Wang H."/>
            <person name="Wang A."/>
            <person name="Jiang F."/>
            <person name="Liu H."/>
            <person name="Zhao H."/>
            <person name="Xu D."/>
            <person name="Zhang Y."/>
        </authorList>
    </citation>
    <scope>NUCLEOTIDE SEQUENCE [LARGE SCALE GENOMIC DNA]</scope>
    <source>
        <strain evidence="2">cv. Yunnan</strain>
    </source>
</reference>
<comment type="caution">
    <text evidence="1">The sequence shown here is derived from an EMBL/GenBank/DDBJ whole genome shotgun (WGS) entry which is preliminary data.</text>
</comment>
<accession>A0ACB9A390</accession>
<gene>
    <name evidence="1" type="ORF">L1987_74504</name>
</gene>
<reference evidence="1 2" key="2">
    <citation type="journal article" date="2022" name="Mol. Ecol. Resour.">
        <title>The genomes of chicory, endive, great burdock and yacon provide insights into Asteraceae paleo-polyploidization history and plant inulin production.</title>
        <authorList>
            <person name="Fan W."/>
            <person name="Wang S."/>
            <person name="Wang H."/>
            <person name="Wang A."/>
            <person name="Jiang F."/>
            <person name="Liu H."/>
            <person name="Zhao H."/>
            <person name="Xu D."/>
            <person name="Zhang Y."/>
        </authorList>
    </citation>
    <scope>NUCLEOTIDE SEQUENCE [LARGE SCALE GENOMIC DNA]</scope>
    <source>
        <strain evidence="2">cv. Yunnan</strain>
        <tissue evidence="1">Leaves</tissue>
    </source>
</reference>
<evidence type="ECO:0000313" key="1">
    <source>
        <dbReference type="EMBL" id="KAI3704288.1"/>
    </source>
</evidence>